<comment type="caution">
    <text evidence="1">The sequence shown here is derived from an EMBL/GenBank/DDBJ whole genome shotgun (WGS) entry which is preliminary data.</text>
</comment>
<evidence type="ECO:0000313" key="1">
    <source>
        <dbReference type="EMBL" id="KAF5835674.1"/>
    </source>
</evidence>
<gene>
    <name evidence="1" type="ORF">DUNSADRAFT_7034</name>
</gene>
<organism evidence="1 2">
    <name type="scientific">Dunaliella salina</name>
    <name type="common">Green alga</name>
    <name type="synonym">Protococcus salinus</name>
    <dbReference type="NCBI Taxonomy" id="3046"/>
    <lineage>
        <taxon>Eukaryota</taxon>
        <taxon>Viridiplantae</taxon>
        <taxon>Chlorophyta</taxon>
        <taxon>core chlorophytes</taxon>
        <taxon>Chlorophyceae</taxon>
        <taxon>CS clade</taxon>
        <taxon>Chlamydomonadales</taxon>
        <taxon>Dunaliellaceae</taxon>
        <taxon>Dunaliella</taxon>
    </lineage>
</organism>
<accession>A0ABQ7GM33</accession>
<keyword evidence="2" id="KW-1185">Reference proteome</keyword>
<name>A0ABQ7GM33_DUNSA</name>
<sequence length="139" mass="15414">MEGKNGKGQGRSSGVPGVDIDVDVLLTLLTSCQSGLDLGRTSSSKAEDKNQILMEVRHSAGQKRMQQLTSESIVRAARGWLRWSGEPQDMAQYVALMLRSKEYAQLQYVLNAVDEIHDDEATLKEVGLHVLVYMGMRPH</sequence>
<reference evidence="1" key="1">
    <citation type="submission" date="2017-08" db="EMBL/GenBank/DDBJ databases">
        <authorList>
            <person name="Polle J.E."/>
            <person name="Barry K."/>
            <person name="Cushman J."/>
            <person name="Schmutz J."/>
            <person name="Tran D."/>
            <person name="Hathwaick L.T."/>
            <person name="Yim W.C."/>
            <person name="Jenkins J."/>
            <person name="Mckie-Krisberg Z.M."/>
            <person name="Prochnik S."/>
            <person name="Lindquist E."/>
            <person name="Dockter R.B."/>
            <person name="Adam C."/>
            <person name="Molina H."/>
            <person name="Bunkerborg J."/>
            <person name="Jin E."/>
            <person name="Buchheim M."/>
            <person name="Magnuson J."/>
        </authorList>
    </citation>
    <scope>NUCLEOTIDE SEQUENCE</scope>
    <source>
        <strain evidence="1">CCAP 19/18</strain>
    </source>
</reference>
<dbReference type="Proteomes" id="UP000815325">
    <property type="component" value="Unassembled WGS sequence"/>
</dbReference>
<protein>
    <submittedName>
        <fullName evidence="1">Uncharacterized protein</fullName>
    </submittedName>
</protein>
<evidence type="ECO:0000313" key="2">
    <source>
        <dbReference type="Proteomes" id="UP000815325"/>
    </source>
</evidence>
<dbReference type="EMBL" id="MU069694">
    <property type="protein sequence ID" value="KAF5835674.1"/>
    <property type="molecule type" value="Genomic_DNA"/>
</dbReference>
<proteinExistence type="predicted"/>